<gene>
    <name evidence="2" type="ORF">HCC36_06725</name>
</gene>
<proteinExistence type="predicted"/>
<dbReference type="AlphaFoldDB" id="A0A842G0U2"/>
<dbReference type="EMBL" id="JAARZT010000011">
    <property type="protein sequence ID" value="MBC2292924.1"/>
    <property type="molecule type" value="Genomic_DNA"/>
</dbReference>
<keyword evidence="1" id="KW-1133">Transmembrane helix</keyword>
<keyword evidence="1" id="KW-0812">Transmembrane</keyword>
<dbReference type="Proteomes" id="UP000543005">
    <property type="component" value="Unassembled WGS sequence"/>
</dbReference>
<feature type="transmembrane region" description="Helical" evidence="1">
    <location>
        <begin position="21"/>
        <end position="45"/>
    </location>
</feature>
<organism evidence="2 3">
    <name type="scientific">Listeria booriae</name>
    <dbReference type="NCBI Taxonomy" id="1552123"/>
    <lineage>
        <taxon>Bacteria</taxon>
        <taxon>Bacillati</taxon>
        <taxon>Bacillota</taxon>
        <taxon>Bacilli</taxon>
        <taxon>Bacillales</taxon>
        <taxon>Listeriaceae</taxon>
        <taxon>Listeria</taxon>
    </lineage>
</organism>
<feature type="transmembrane region" description="Helical" evidence="1">
    <location>
        <begin position="51"/>
        <end position="73"/>
    </location>
</feature>
<evidence type="ECO:0000256" key="1">
    <source>
        <dbReference type="SAM" id="Phobius"/>
    </source>
</evidence>
<sequence>MDYKKYLLEIAALDHNFSVTMLILVILLIAIIILMFWACLITSLVRNVILLFGKMATVLICLVIFSACVIASVRYEDLQSELRHTQQKEWITEKKQTIVNLETDKSSKVKGSFFLGSGNISSDNEKYYVFAVKSQQGVQLKQTDEQFEGIKFSDIYIQEKAVEKPYYLLEKWGYKDKGVEKILNGPFDFDFVKERLTFVVPPNTIKSNFGI</sequence>
<dbReference type="RefSeq" id="WP_185629026.1">
    <property type="nucleotide sequence ID" value="NZ_JAARZT010000011.1"/>
</dbReference>
<reference evidence="2 3" key="1">
    <citation type="submission" date="2020-03" db="EMBL/GenBank/DDBJ databases">
        <title>Soil Listeria distribution.</title>
        <authorList>
            <person name="Liao J."/>
            <person name="Wiedmann M."/>
        </authorList>
    </citation>
    <scope>NUCLEOTIDE SEQUENCE [LARGE SCALE GENOMIC DNA]</scope>
    <source>
        <strain evidence="2 3">FSL L7-0051</strain>
    </source>
</reference>
<evidence type="ECO:0000313" key="3">
    <source>
        <dbReference type="Proteomes" id="UP000543005"/>
    </source>
</evidence>
<name>A0A842G0U2_9LIST</name>
<accession>A0A842G0U2</accession>
<protein>
    <submittedName>
        <fullName evidence="2">Uncharacterized protein</fullName>
    </submittedName>
</protein>
<comment type="caution">
    <text evidence="2">The sequence shown here is derived from an EMBL/GenBank/DDBJ whole genome shotgun (WGS) entry which is preliminary data.</text>
</comment>
<keyword evidence="1" id="KW-0472">Membrane</keyword>
<evidence type="ECO:0000313" key="2">
    <source>
        <dbReference type="EMBL" id="MBC2292924.1"/>
    </source>
</evidence>